<evidence type="ECO:0000313" key="1">
    <source>
        <dbReference type="EMBL" id="QNM16043.1"/>
    </source>
</evidence>
<dbReference type="AlphaFoldDB" id="A0A7G9GZ11"/>
<dbReference type="KEGG" id="fho:H9Q81_04250"/>
<evidence type="ECO:0000313" key="2">
    <source>
        <dbReference type="Proteomes" id="UP000515913"/>
    </source>
</evidence>
<proteinExistence type="predicted"/>
<name>A0A7G9GZ11_9FUSO</name>
<gene>
    <name evidence="1" type="ORF">H9Q81_04250</name>
</gene>
<organism evidence="1 2">
    <name type="scientific">Fusobacterium hominis</name>
    <dbReference type="NCBI Taxonomy" id="2764326"/>
    <lineage>
        <taxon>Bacteria</taxon>
        <taxon>Fusobacteriati</taxon>
        <taxon>Fusobacteriota</taxon>
        <taxon>Fusobacteriia</taxon>
        <taxon>Fusobacteriales</taxon>
        <taxon>Fusobacteriaceae</taxon>
        <taxon>Fusobacterium</taxon>
    </lineage>
</organism>
<sequence length="48" mass="5608">MNFYERMLIKVLEKSMSAQDSEVLKKLKSGIDLTTKDKKELEEMIDSL</sequence>
<dbReference type="RefSeq" id="WP_176837521.1">
    <property type="nucleotide sequence ID" value="NZ_CP060637.1"/>
</dbReference>
<dbReference type="Proteomes" id="UP000515913">
    <property type="component" value="Chromosome"/>
</dbReference>
<keyword evidence="2" id="KW-1185">Reference proteome</keyword>
<protein>
    <submittedName>
        <fullName evidence="1">Uncharacterized protein</fullName>
    </submittedName>
</protein>
<dbReference type="EMBL" id="CP060637">
    <property type="protein sequence ID" value="QNM16043.1"/>
    <property type="molecule type" value="Genomic_DNA"/>
</dbReference>
<reference evidence="1 2" key="1">
    <citation type="submission" date="2020-08" db="EMBL/GenBank/DDBJ databases">
        <authorList>
            <person name="Liu C."/>
            <person name="Sun Q."/>
        </authorList>
    </citation>
    <scope>NUCLEOTIDE SEQUENCE [LARGE SCALE GENOMIC DNA]</scope>
    <source>
        <strain evidence="1 2">NSJ-57</strain>
    </source>
</reference>
<accession>A0A7G9GZ11</accession>